<evidence type="ECO:0000313" key="3">
    <source>
        <dbReference type="EMBL" id="CAJ1933398.1"/>
    </source>
</evidence>
<evidence type="ECO:0000256" key="2">
    <source>
        <dbReference type="SAM" id="Phobius"/>
    </source>
</evidence>
<reference evidence="3" key="1">
    <citation type="submission" date="2023-08" db="EMBL/GenBank/DDBJ databases">
        <authorList>
            <person name="Audoor S."/>
            <person name="Bilcke G."/>
        </authorList>
    </citation>
    <scope>NUCLEOTIDE SEQUENCE</scope>
</reference>
<dbReference type="Proteomes" id="UP001295423">
    <property type="component" value="Unassembled WGS sequence"/>
</dbReference>
<dbReference type="EMBL" id="CAKOGP040000269">
    <property type="protein sequence ID" value="CAJ1933398.1"/>
    <property type="molecule type" value="Genomic_DNA"/>
</dbReference>
<feature type="compositionally biased region" description="Basic residues" evidence="1">
    <location>
        <begin position="1"/>
        <end position="10"/>
    </location>
</feature>
<evidence type="ECO:0000256" key="1">
    <source>
        <dbReference type="SAM" id="MobiDB-lite"/>
    </source>
</evidence>
<keyword evidence="4" id="KW-1185">Reference proteome</keyword>
<gene>
    <name evidence="3" type="ORF">CYCCA115_LOCUS3289</name>
</gene>
<keyword evidence="2" id="KW-0812">Transmembrane</keyword>
<proteinExistence type="predicted"/>
<dbReference type="Gene3D" id="3.40.50.1110">
    <property type="entry name" value="SGNH hydrolase"/>
    <property type="match status" value="1"/>
</dbReference>
<feature type="region of interest" description="Disordered" evidence="1">
    <location>
        <begin position="1"/>
        <end position="59"/>
    </location>
</feature>
<protein>
    <submittedName>
        <fullName evidence="3">Uncharacterized protein</fullName>
    </submittedName>
</protein>
<keyword evidence="2" id="KW-0472">Membrane</keyword>
<feature type="transmembrane region" description="Helical" evidence="2">
    <location>
        <begin position="94"/>
        <end position="111"/>
    </location>
</feature>
<sequence length="461" mass="51201">MKFFRKKKKQQQQPQQQLVESPEPKPSIDDEPVIIDAIGSSGSEKDGSDPPSASNDIEKSSAYLRQQDDDEGEIMGKIPKFLLPKGVTDIKKENAMIGAAILFLMFILLIVDATSSETKTLHETGNGGSFNPNFFYAWKTNVAFIGNINFVLNDIPRLTQYVSGNKITQDSCLHQKGSLLNILKTGNGMLGRWATSPAVMANNGLYDYGACSVPQLLLGSDDSLVYRNQNGAFYDDGYNPCLNDEDYYYYEISGKNSTKSWDYVVMADQAKRMSFDFSREPSLMALNYTYAPILNQGSAKPIIVQPHAFWSSNENMTGLTDVPTFTSMIYSGAQEYKSFLDSYLSSKQSARIAPVGNAFLAVYDDHPDLYNSLFLSSGVQPSPIGSLLYSLTIYASIYKTMPPRSNVMMNDMSQLFSTSRKVYSEGSSTLPTQQQAKILYKVARRVTLKGYKSKSFVESSS</sequence>
<dbReference type="InterPro" id="IPR036514">
    <property type="entry name" value="SGNH_hydro_sf"/>
</dbReference>
<organism evidence="3 4">
    <name type="scientific">Cylindrotheca closterium</name>
    <dbReference type="NCBI Taxonomy" id="2856"/>
    <lineage>
        <taxon>Eukaryota</taxon>
        <taxon>Sar</taxon>
        <taxon>Stramenopiles</taxon>
        <taxon>Ochrophyta</taxon>
        <taxon>Bacillariophyta</taxon>
        <taxon>Bacillariophyceae</taxon>
        <taxon>Bacillariophycidae</taxon>
        <taxon>Bacillariales</taxon>
        <taxon>Bacillariaceae</taxon>
        <taxon>Cylindrotheca</taxon>
    </lineage>
</organism>
<dbReference type="AlphaFoldDB" id="A0AAD2CHX3"/>
<comment type="caution">
    <text evidence="3">The sequence shown here is derived from an EMBL/GenBank/DDBJ whole genome shotgun (WGS) entry which is preliminary data.</text>
</comment>
<keyword evidence="2" id="KW-1133">Transmembrane helix</keyword>
<name>A0AAD2CHX3_9STRA</name>
<evidence type="ECO:0000313" key="4">
    <source>
        <dbReference type="Proteomes" id="UP001295423"/>
    </source>
</evidence>
<accession>A0AAD2CHX3</accession>